<evidence type="ECO:0000313" key="1">
    <source>
        <dbReference type="EMBL" id="MDT0487202.1"/>
    </source>
</evidence>
<reference evidence="2" key="1">
    <citation type="submission" date="2023-07" db="EMBL/GenBank/DDBJ databases">
        <title>30 novel species of actinomycetes from the DSMZ collection.</title>
        <authorList>
            <person name="Nouioui I."/>
        </authorList>
    </citation>
    <scope>NUCLEOTIDE SEQUENCE [LARGE SCALE GENOMIC DNA]</scope>
    <source>
        <strain evidence="2">DSM 41640</strain>
    </source>
</reference>
<protein>
    <submittedName>
        <fullName evidence="1">Uncharacterized protein</fullName>
    </submittedName>
</protein>
<dbReference type="RefSeq" id="WP_311719892.1">
    <property type="nucleotide sequence ID" value="NZ_JAVREZ010000026.1"/>
</dbReference>
<comment type="caution">
    <text evidence="1">The sequence shown here is derived from an EMBL/GenBank/DDBJ whole genome shotgun (WGS) entry which is preliminary data.</text>
</comment>
<proteinExistence type="predicted"/>
<accession>A0ABU2VNR8</accession>
<dbReference type="EMBL" id="JAVREZ010000026">
    <property type="protein sequence ID" value="MDT0487202.1"/>
    <property type="molecule type" value="Genomic_DNA"/>
</dbReference>
<organism evidence="1 2">
    <name type="scientific">Streptomyces doebereineriae</name>
    <dbReference type="NCBI Taxonomy" id="3075528"/>
    <lineage>
        <taxon>Bacteria</taxon>
        <taxon>Bacillati</taxon>
        <taxon>Actinomycetota</taxon>
        <taxon>Actinomycetes</taxon>
        <taxon>Kitasatosporales</taxon>
        <taxon>Streptomycetaceae</taxon>
        <taxon>Streptomyces</taxon>
    </lineage>
</organism>
<evidence type="ECO:0000313" key="2">
    <source>
        <dbReference type="Proteomes" id="UP001183824"/>
    </source>
</evidence>
<dbReference type="Proteomes" id="UP001183824">
    <property type="component" value="Unassembled WGS sequence"/>
</dbReference>
<name>A0ABU2VNR8_9ACTN</name>
<gene>
    <name evidence="1" type="ORF">RNB18_44760</name>
</gene>
<keyword evidence="2" id="KW-1185">Reference proteome</keyword>
<sequence length="64" mass="6936">MHRQLPTERTRMEFCFHVTLVDDATATFSEVGMEAAGPNGPMYTHAILSTGSVIDLLAQAIVSV</sequence>